<dbReference type="InterPro" id="IPR018392">
    <property type="entry name" value="LysM"/>
</dbReference>
<dbReference type="Gene3D" id="3.10.350.10">
    <property type="entry name" value="LysM domain"/>
    <property type="match status" value="1"/>
</dbReference>
<dbReference type="Pfam" id="PF01476">
    <property type="entry name" value="LysM"/>
    <property type="match status" value="1"/>
</dbReference>
<feature type="domain" description="LysM" evidence="2">
    <location>
        <begin position="166"/>
        <end position="215"/>
    </location>
</feature>
<dbReference type="PROSITE" id="PS51782">
    <property type="entry name" value="LYSM"/>
    <property type="match status" value="1"/>
</dbReference>
<evidence type="ECO:0000259" key="2">
    <source>
        <dbReference type="PROSITE" id="PS51782"/>
    </source>
</evidence>
<dbReference type="InterPro" id="IPR036779">
    <property type="entry name" value="LysM_dom_sf"/>
</dbReference>
<protein>
    <recommendedName>
        <fullName evidence="2">LysM domain-containing protein</fullName>
    </recommendedName>
</protein>
<dbReference type="SUPFAM" id="SSF54106">
    <property type="entry name" value="LysM domain"/>
    <property type="match status" value="1"/>
</dbReference>
<name>A0ABQ1K6E9_9RHOB</name>
<gene>
    <name evidence="3" type="ORF">GCM10011363_02540</name>
</gene>
<sequence>MHSSRHAGLIRMALMGTAFIALTIVLIVFQPGSPRHAQSSFEPDTSPTVTRADPLAQPAVIAQPVTVAPLAQAPASTVQSQIAIPVQSLGETSGQPTNMRDMTFSAISNLKSVTTGETPAPGQPGSLLHSVVQRSIANGTPAPTATRPVTLIEPVSTGTPRTPSTRSYFVRPGDTLLSIAIKLYGDTSMSSEIFRQNASTMSSPDSLKPGMVLNLPAH</sequence>
<dbReference type="Proteomes" id="UP000645462">
    <property type="component" value="Unassembled WGS sequence"/>
</dbReference>
<dbReference type="RefSeq" id="WP_229747628.1">
    <property type="nucleotide sequence ID" value="NZ_BMFC01000001.1"/>
</dbReference>
<evidence type="ECO:0000313" key="4">
    <source>
        <dbReference type="Proteomes" id="UP000645462"/>
    </source>
</evidence>
<proteinExistence type="predicted"/>
<organism evidence="3 4">
    <name type="scientific">Marivita lacus</name>
    <dbReference type="NCBI Taxonomy" id="1323742"/>
    <lineage>
        <taxon>Bacteria</taxon>
        <taxon>Pseudomonadati</taxon>
        <taxon>Pseudomonadota</taxon>
        <taxon>Alphaproteobacteria</taxon>
        <taxon>Rhodobacterales</taxon>
        <taxon>Roseobacteraceae</taxon>
        <taxon>Marivita</taxon>
    </lineage>
</organism>
<reference evidence="4" key="1">
    <citation type="journal article" date="2019" name="Int. J. Syst. Evol. Microbiol.">
        <title>The Global Catalogue of Microorganisms (GCM) 10K type strain sequencing project: providing services to taxonomists for standard genome sequencing and annotation.</title>
        <authorList>
            <consortium name="The Broad Institute Genomics Platform"/>
            <consortium name="The Broad Institute Genome Sequencing Center for Infectious Disease"/>
            <person name="Wu L."/>
            <person name="Ma J."/>
        </authorList>
    </citation>
    <scope>NUCLEOTIDE SEQUENCE [LARGE SCALE GENOMIC DNA]</scope>
    <source>
        <strain evidence="4">CGMCC 1.12478</strain>
    </source>
</reference>
<dbReference type="SMART" id="SM00257">
    <property type="entry name" value="LysM"/>
    <property type="match status" value="1"/>
</dbReference>
<dbReference type="CDD" id="cd00118">
    <property type="entry name" value="LysM"/>
    <property type="match status" value="1"/>
</dbReference>
<evidence type="ECO:0000256" key="1">
    <source>
        <dbReference type="SAM" id="MobiDB-lite"/>
    </source>
</evidence>
<evidence type="ECO:0000313" key="3">
    <source>
        <dbReference type="EMBL" id="GGB89425.1"/>
    </source>
</evidence>
<dbReference type="EMBL" id="BMFC01000001">
    <property type="protein sequence ID" value="GGB89425.1"/>
    <property type="molecule type" value="Genomic_DNA"/>
</dbReference>
<comment type="caution">
    <text evidence="3">The sequence shown here is derived from an EMBL/GenBank/DDBJ whole genome shotgun (WGS) entry which is preliminary data.</text>
</comment>
<feature type="region of interest" description="Disordered" evidence="1">
    <location>
        <begin position="198"/>
        <end position="218"/>
    </location>
</feature>
<accession>A0ABQ1K6E9</accession>
<keyword evidence="4" id="KW-1185">Reference proteome</keyword>